<comment type="caution">
    <text evidence="4">The sequence shown here is derived from an EMBL/GenBank/DDBJ whole genome shotgun (WGS) entry which is preliminary data.</text>
</comment>
<evidence type="ECO:0000313" key="4">
    <source>
        <dbReference type="EMBL" id="GEA89726.1"/>
    </source>
</evidence>
<dbReference type="RefSeq" id="WP_034627226.1">
    <property type="nucleotide sequence ID" value="NZ_BJLR01000035.1"/>
</dbReference>
<dbReference type="NCBIfam" id="NF041079">
    <property type="entry name" value="CBASS_lipase"/>
    <property type="match status" value="1"/>
</dbReference>
<protein>
    <recommendedName>
        <fullName evidence="3">PNPLA domain-containing protein</fullName>
    </recommendedName>
</protein>
<dbReference type="PANTHER" id="PTHR24138">
    <property type="entry name" value="INTRACELLLAR PHOSPHOLIPASE A FAMILY"/>
    <property type="match status" value="1"/>
</dbReference>
<dbReference type="CDD" id="cd07199">
    <property type="entry name" value="Pat17_PNPLA8_PNPLA9_like"/>
    <property type="match status" value="1"/>
</dbReference>
<dbReference type="InterPro" id="IPR002641">
    <property type="entry name" value="PNPLA_dom"/>
</dbReference>
<gene>
    <name evidence="4" type="ORF">CCE01nite_36750</name>
</gene>
<reference evidence="4" key="1">
    <citation type="submission" date="2019-06" db="EMBL/GenBank/DDBJ databases">
        <title>Whole genome shotgun sequence of Cellulomonas cellasea NBRC 3753.</title>
        <authorList>
            <person name="Hosoyama A."/>
            <person name="Uohara A."/>
            <person name="Ohji S."/>
            <person name="Ichikawa N."/>
        </authorList>
    </citation>
    <scope>NUCLEOTIDE SEQUENCE [LARGE SCALE GENOMIC DNA]</scope>
    <source>
        <strain evidence="4">NBRC 3753</strain>
    </source>
</reference>
<dbReference type="AlphaFoldDB" id="A0A4Y3L242"/>
<dbReference type="PROSITE" id="PS51635">
    <property type="entry name" value="PNPLA"/>
    <property type="match status" value="1"/>
</dbReference>
<dbReference type="Proteomes" id="UP000317046">
    <property type="component" value="Unassembled WGS sequence"/>
</dbReference>
<feature type="short sequence motif" description="GXSXG" evidence="2">
    <location>
        <begin position="41"/>
        <end position="45"/>
    </location>
</feature>
<proteinExistence type="predicted"/>
<dbReference type="EMBL" id="BJLR01000035">
    <property type="protein sequence ID" value="GEA89726.1"/>
    <property type="molecule type" value="Genomic_DNA"/>
</dbReference>
<organism evidence="4 5">
    <name type="scientific">Cellulomonas cellasea</name>
    <dbReference type="NCBI Taxonomy" id="43670"/>
    <lineage>
        <taxon>Bacteria</taxon>
        <taxon>Bacillati</taxon>
        <taxon>Actinomycetota</taxon>
        <taxon>Actinomycetes</taxon>
        <taxon>Micrococcales</taxon>
        <taxon>Cellulomonadaceae</taxon>
        <taxon>Cellulomonas</taxon>
    </lineage>
</organism>
<evidence type="ECO:0000259" key="3">
    <source>
        <dbReference type="PROSITE" id="PS51635"/>
    </source>
</evidence>
<evidence type="ECO:0000256" key="2">
    <source>
        <dbReference type="PROSITE-ProRule" id="PRU01161"/>
    </source>
</evidence>
<dbReference type="GO" id="GO:0016042">
    <property type="term" value="P:lipid catabolic process"/>
    <property type="evidence" value="ECO:0007669"/>
    <property type="project" value="UniProtKB-UniRule"/>
</dbReference>
<name>A0A4Y3L242_9CELL</name>
<dbReference type="PANTHER" id="PTHR24138:SF10">
    <property type="entry name" value="PHOSPHOLIPASE A2"/>
    <property type="match status" value="1"/>
</dbReference>
<dbReference type="SUPFAM" id="SSF52151">
    <property type="entry name" value="FabD/lysophospholipase-like"/>
    <property type="match status" value="1"/>
</dbReference>
<comment type="caution">
    <text evidence="2">Lacks conserved residue(s) required for the propagation of feature annotation.</text>
</comment>
<accession>A0A4Y3L242</accession>
<sequence>MFHVLALDGGGAKALFTAHVLARVEEDLSVDIASNFDLICGTSAGGIVALCLGKGVGPSTVVEDFSRLVGTVFPARRRSVRLGLGAVRPMYSGASLRSALADVLGSTTMSESRVRLAIAAWDTLSSRPQVYKTPHHADIRRDGRLSMVDVALATSSAPAYFPAAAVDSQHMIDGGVWANNPSLIGVAEAVGVLGVPLDEVKVLNIGTTEASYDHSRSLSSGGWVQWSTRATGLILRAGSKGGQGVARYLLGSERYHRFDARVPAGRFKLDHVGSSEINAIASFASRHVVPTYEREFADHVAPSWT</sequence>
<dbReference type="Gene3D" id="3.40.1090.10">
    <property type="entry name" value="Cytosolic phospholipase A2 catalytic domain"/>
    <property type="match status" value="1"/>
</dbReference>
<dbReference type="InterPro" id="IPR016035">
    <property type="entry name" value="Acyl_Trfase/lysoPLipase"/>
</dbReference>
<dbReference type="GO" id="GO:0016787">
    <property type="term" value="F:hydrolase activity"/>
    <property type="evidence" value="ECO:0007669"/>
    <property type="project" value="UniProtKB-UniRule"/>
</dbReference>
<feature type="domain" description="PNPLA" evidence="3">
    <location>
        <begin position="5"/>
        <end position="186"/>
    </location>
</feature>
<keyword evidence="2" id="KW-0378">Hydrolase</keyword>
<keyword evidence="5" id="KW-1185">Reference proteome</keyword>
<dbReference type="Pfam" id="PF01734">
    <property type="entry name" value="Patatin"/>
    <property type="match status" value="1"/>
</dbReference>
<feature type="active site" description="Nucleophile" evidence="2">
    <location>
        <position position="43"/>
    </location>
</feature>
<keyword evidence="2" id="KW-0442">Lipid degradation</keyword>
<dbReference type="InterPro" id="IPR047156">
    <property type="entry name" value="Teg/CotR/CapV-like"/>
</dbReference>
<feature type="short sequence motif" description="DGA/G" evidence="2">
    <location>
        <begin position="173"/>
        <end position="175"/>
    </location>
</feature>
<keyword evidence="1 2" id="KW-0443">Lipid metabolism</keyword>
<evidence type="ECO:0000313" key="5">
    <source>
        <dbReference type="Proteomes" id="UP000317046"/>
    </source>
</evidence>
<evidence type="ECO:0000256" key="1">
    <source>
        <dbReference type="ARBA" id="ARBA00023098"/>
    </source>
</evidence>
<feature type="active site" description="Proton acceptor" evidence="2">
    <location>
        <position position="173"/>
    </location>
</feature>